<gene>
    <name evidence="1" type="ORF">M6B38_380815</name>
</gene>
<protein>
    <submittedName>
        <fullName evidence="1">Uncharacterized protein</fullName>
    </submittedName>
</protein>
<evidence type="ECO:0000313" key="1">
    <source>
        <dbReference type="EMBL" id="KAJ6824920.1"/>
    </source>
</evidence>
<dbReference type="Proteomes" id="UP001140949">
    <property type="component" value="Unassembled WGS sequence"/>
</dbReference>
<keyword evidence="2" id="KW-1185">Reference proteome</keyword>
<reference evidence="1" key="1">
    <citation type="journal article" date="2023" name="GigaByte">
        <title>Genome assembly of the bearded iris, Iris pallida Lam.</title>
        <authorList>
            <person name="Bruccoleri R.E."/>
            <person name="Oakeley E.J."/>
            <person name="Faust A.M.E."/>
            <person name="Altorfer M."/>
            <person name="Dessus-Babus S."/>
            <person name="Burckhardt D."/>
            <person name="Oertli M."/>
            <person name="Naumann U."/>
            <person name="Petersen F."/>
            <person name="Wong J."/>
        </authorList>
    </citation>
    <scope>NUCLEOTIDE SEQUENCE</scope>
    <source>
        <strain evidence="1">GSM-AAB239-AS_SAM_17_03QT</strain>
    </source>
</reference>
<name>A0AAX6G8B6_IRIPA</name>
<comment type="caution">
    <text evidence="1">The sequence shown here is derived from an EMBL/GenBank/DDBJ whole genome shotgun (WGS) entry which is preliminary data.</text>
</comment>
<dbReference type="AlphaFoldDB" id="A0AAX6G8B6"/>
<proteinExistence type="predicted"/>
<organism evidence="1 2">
    <name type="scientific">Iris pallida</name>
    <name type="common">Sweet iris</name>
    <dbReference type="NCBI Taxonomy" id="29817"/>
    <lineage>
        <taxon>Eukaryota</taxon>
        <taxon>Viridiplantae</taxon>
        <taxon>Streptophyta</taxon>
        <taxon>Embryophyta</taxon>
        <taxon>Tracheophyta</taxon>
        <taxon>Spermatophyta</taxon>
        <taxon>Magnoliopsida</taxon>
        <taxon>Liliopsida</taxon>
        <taxon>Asparagales</taxon>
        <taxon>Iridaceae</taxon>
        <taxon>Iridoideae</taxon>
        <taxon>Irideae</taxon>
        <taxon>Iris</taxon>
    </lineage>
</organism>
<sequence length="126" mass="14797">MFGKRIWGKRGESRRGVLLVRRSTLRRRRSWSPASVDVGVQLSRGSTAISIDDGAWHSRWDRRRSTKVLTSLQRRWPTTDLRRVIGERWSWRGVRHGGALAGLWSKRWSGSPYGVWVTRRRESGWR</sequence>
<evidence type="ECO:0000313" key="2">
    <source>
        <dbReference type="Proteomes" id="UP001140949"/>
    </source>
</evidence>
<reference evidence="1" key="2">
    <citation type="submission" date="2023-04" db="EMBL/GenBank/DDBJ databases">
        <authorList>
            <person name="Bruccoleri R.E."/>
            <person name="Oakeley E.J."/>
            <person name="Faust A.-M."/>
            <person name="Dessus-Babus S."/>
            <person name="Altorfer M."/>
            <person name="Burckhardt D."/>
            <person name="Oertli M."/>
            <person name="Naumann U."/>
            <person name="Petersen F."/>
            <person name="Wong J."/>
        </authorList>
    </citation>
    <scope>NUCLEOTIDE SEQUENCE</scope>
    <source>
        <strain evidence="1">GSM-AAB239-AS_SAM_17_03QT</strain>
        <tissue evidence="1">Leaf</tissue>
    </source>
</reference>
<accession>A0AAX6G8B6</accession>
<dbReference type="EMBL" id="JANAVB010021797">
    <property type="protein sequence ID" value="KAJ6824920.1"/>
    <property type="molecule type" value="Genomic_DNA"/>
</dbReference>